<name>A2BXJ3_PROM5</name>
<dbReference type="RefSeq" id="WP_011820603.1">
    <property type="nucleotide sequence ID" value="NC_008817.1"/>
</dbReference>
<accession>A2BXJ3</accession>
<organism evidence="1 2">
    <name type="scientific">Prochlorococcus marinus (strain MIT 9515)</name>
    <dbReference type="NCBI Taxonomy" id="167542"/>
    <lineage>
        <taxon>Bacteria</taxon>
        <taxon>Bacillati</taxon>
        <taxon>Cyanobacteriota</taxon>
        <taxon>Cyanophyceae</taxon>
        <taxon>Synechococcales</taxon>
        <taxon>Prochlorococcaceae</taxon>
        <taxon>Prochlorococcus</taxon>
    </lineage>
</organism>
<dbReference type="OrthoDB" id="456767at2"/>
<reference evidence="1 2" key="1">
    <citation type="journal article" date="2007" name="PLoS Genet.">
        <title>Patterns and implications of gene gain and loss in the evolution of Prochlorococcus.</title>
        <authorList>
            <person name="Kettler G.C."/>
            <person name="Martiny A.C."/>
            <person name="Huang K."/>
            <person name="Zucker J."/>
            <person name="Coleman M.L."/>
            <person name="Rodrigue S."/>
            <person name="Chen F."/>
            <person name="Lapidus A."/>
            <person name="Ferriera S."/>
            <person name="Johnson J."/>
            <person name="Steglich C."/>
            <person name="Church G.M."/>
            <person name="Richardson P."/>
            <person name="Chisholm S.W."/>
        </authorList>
    </citation>
    <scope>NUCLEOTIDE SEQUENCE [LARGE SCALE GENOMIC DNA]</scope>
    <source>
        <strain evidence="1 2">MIT 9515</strain>
    </source>
</reference>
<protein>
    <submittedName>
        <fullName evidence="1">Uncharacterized protein</fullName>
    </submittedName>
</protein>
<dbReference type="EMBL" id="CP000552">
    <property type="protein sequence ID" value="ABM72504.1"/>
    <property type="molecule type" value="Genomic_DNA"/>
</dbReference>
<dbReference type="KEGG" id="pmc:P9515_12971"/>
<proteinExistence type="predicted"/>
<evidence type="ECO:0000313" key="2">
    <source>
        <dbReference type="Proteomes" id="UP000001589"/>
    </source>
</evidence>
<dbReference type="AlphaFoldDB" id="A2BXJ3"/>
<dbReference type="Proteomes" id="UP000001589">
    <property type="component" value="Chromosome"/>
</dbReference>
<dbReference type="HOGENOM" id="CLU_890987_0_0_3"/>
<evidence type="ECO:0000313" key="1">
    <source>
        <dbReference type="EMBL" id="ABM72504.1"/>
    </source>
</evidence>
<sequence length="312" mass="36690">MLLTHYWGTEVSIRTIGLANVILKNIGYSILGEDLCLKVKSYKLGEELDPFGMELWKDGREFEVNSKIRKYDDCDLSTLLSKGKKQNESLIYEGLFQEGWFLKENEERIRNMFNLPNVSIRDPNDMIVFVRLGDVAHIAPPYSYYQDAIETIQRDLSPKSKSYSNVSSMNNSYIATDSPNHPIVKRLIKKYCLKLVKYNDVDTILFAREFDNIILTAGTYNWLAAFLSKAKNIIYPEHAHFWHGDIYGIFNWTKIKWRSKAPLRYLIINRYFQQYDDFIHFYRYLKRIIRGVIISPAIKIKGFLRKIGNFKF</sequence>
<dbReference type="GeneID" id="60201053"/>
<gene>
    <name evidence="1" type="ordered locus">P9515_12971</name>
</gene>